<dbReference type="InterPro" id="IPR001810">
    <property type="entry name" value="F-box_dom"/>
</dbReference>
<dbReference type="InterPro" id="IPR036047">
    <property type="entry name" value="F-box-like_dom_sf"/>
</dbReference>
<gene>
    <name evidence="2" type="ORF">ASPZODRAFT_147227</name>
</gene>
<dbReference type="Proteomes" id="UP000184188">
    <property type="component" value="Unassembled WGS sequence"/>
</dbReference>
<dbReference type="PROSITE" id="PS50181">
    <property type="entry name" value="FBOX"/>
    <property type="match status" value="1"/>
</dbReference>
<dbReference type="RefSeq" id="XP_022577101.1">
    <property type="nucleotide sequence ID" value="XM_022725243.1"/>
</dbReference>
<dbReference type="GeneID" id="34611708"/>
<name>A0A1L9S5Z6_9EURO</name>
<proteinExistence type="predicted"/>
<dbReference type="SMART" id="SM00256">
    <property type="entry name" value="FBOX"/>
    <property type="match status" value="1"/>
</dbReference>
<dbReference type="InterPro" id="IPR056021">
    <property type="entry name" value="DUF7600"/>
</dbReference>
<reference evidence="3" key="1">
    <citation type="journal article" date="2017" name="Genome Biol.">
        <title>Comparative genomics reveals high biological diversity and specific adaptations in the industrially and medically important fungal genus Aspergillus.</title>
        <authorList>
            <person name="de Vries R.P."/>
            <person name="Riley R."/>
            <person name="Wiebenga A."/>
            <person name="Aguilar-Osorio G."/>
            <person name="Amillis S."/>
            <person name="Uchima C.A."/>
            <person name="Anderluh G."/>
            <person name="Asadollahi M."/>
            <person name="Askin M."/>
            <person name="Barry K."/>
            <person name="Battaglia E."/>
            <person name="Bayram O."/>
            <person name="Benocci T."/>
            <person name="Braus-Stromeyer S.A."/>
            <person name="Caldana C."/>
            <person name="Canovas D."/>
            <person name="Cerqueira G.C."/>
            <person name="Chen F."/>
            <person name="Chen W."/>
            <person name="Choi C."/>
            <person name="Clum A."/>
            <person name="Dos Santos R.A."/>
            <person name="Damasio A.R."/>
            <person name="Diallinas G."/>
            <person name="Emri T."/>
            <person name="Fekete E."/>
            <person name="Flipphi M."/>
            <person name="Freyberg S."/>
            <person name="Gallo A."/>
            <person name="Gournas C."/>
            <person name="Habgood R."/>
            <person name="Hainaut M."/>
            <person name="Harispe M.L."/>
            <person name="Henrissat B."/>
            <person name="Hilden K.S."/>
            <person name="Hope R."/>
            <person name="Hossain A."/>
            <person name="Karabika E."/>
            <person name="Karaffa L."/>
            <person name="Karanyi Z."/>
            <person name="Krasevec N."/>
            <person name="Kuo A."/>
            <person name="Kusch H."/>
            <person name="LaButti K."/>
            <person name="Lagendijk E.L."/>
            <person name="Lapidus A."/>
            <person name="Levasseur A."/>
            <person name="Lindquist E."/>
            <person name="Lipzen A."/>
            <person name="Logrieco A.F."/>
            <person name="MacCabe A."/>
            <person name="Maekelae M.R."/>
            <person name="Malavazi I."/>
            <person name="Melin P."/>
            <person name="Meyer V."/>
            <person name="Mielnichuk N."/>
            <person name="Miskei M."/>
            <person name="Molnar A.P."/>
            <person name="Mule G."/>
            <person name="Ngan C.Y."/>
            <person name="Orejas M."/>
            <person name="Orosz E."/>
            <person name="Ouedraogo J.P."/>
            <person name="Overkamp K.M."/>
            <person name="Park H.-S."/>
            <person name="Perrone G."/>
            <person name="Piumi F."/>
            <person name="Punt P.J."/>
            <person name="Ram A.F."/>
            <person name="Ramon A."/>
            <person name="Rauscher S."/>
            <person name="Record E."/>
            <person name="Riano-Pachon D.M."/>
            <person name="Robert V."/>
            <person name="Roehrig J."/>
            <person name="Ruller R."/>
            <person name="Salamov A."/>
            <person name="Salih N.S."/>
            <person name="Samson R.A."/>
            <person name="Sandor E."/>
            <person name="Sanguinetti M."/>
            <person name="Schuetze T."/>
            <person name="Sepcic K."/>
            <person name="Shelest E."/>
            <person name="Sherlock G."/>
            <person name="Sophianopoulou V."/>
            <person name="Squina F.M."/>
            <person name="Sun H."/>
            <person name="Susca A."/>
            <person name="Todd R.B."/>
            <person name="Tsang A."/>
            <person name="Unkles S.E."/>
            <person name="van de Wiele N."/>
            <person name="van Rossen-Uffink D."/>
            <person name="Oliveira J.V."/>
            <person name="Vesth T.C."/>
            <person name="Visser J."/>
            <person name="Yu J.-H."/>
            <person name="Zhou M."/>
            <person name="Andersen M.R."/>
            <person name="Archer D.B."/>
            <person name="Baker S.E."/>
            <person name="Benoit I."/>
            <person name="Brakhage A.A."/>
            <person name="Braus G.H."/>
            <person name="Fischer R."/>
            <person name="Frisvad J.C."/>
            <person name="Goldman G.H."/>
            <person name="Houbraken J."/>
            <person name="Oakley B."/>
            <person name="Pocsi I."/>
            <person name="Scazzocchio C."/>
            <person name="Seiboth B."/>
            <person name="vanKuyk P.A."/>
            <person name="Wortman J."/>
            <person name="Dyer P.S."/>
            <person name="Grigoriev I.V."/>
        </authorList>
    </citation>
    <scope>NUCLEOTIDE SEQUENCE [LARGE SCALE GENOMIC DNA]</scope>
    <source>
        <strain evidence="3">CBS 506.65</strain>
    </source>
</reference>
<dbReference type="VEuPathDB" id="FungiDB:ASPZODRAFT_147227"/>
<keyword evidence="3" id="KW-1185">Reference proteome</keyword>
<accession>A0A1L9S5Z6</accession>
<dbReference type="EMBL" id="KV878358">
    <property type="protein sequence ID" value="OJJ42591.1"/>
    <property type="molecule type" value="Genomic_DNA"/>
</dbReference>
<dbReference type="OrthoDB" id="4369067at2759"/>
<dbReference type="SUPFAM" id="SSF81383">
    <property type="entry name" value="F-box domain"/>
    <property type="match status" value="1"/>
</dbReference>
<feature type="domain" description="F-box" evidence="1">
    <location>
        <begin position="151"/>
        <end position="197"/>
    </location>
</feature>
<organism evidence="2 3">
    <name type="scientific">Penicilliopsis zonata CBS 506.65</name>
    <dbReference type="NCBI Taxonomy" id="1073090"/>
    <lineage>
        <taxon>Eukaryota</taxon>
        <taxon>Fungi</taxon>
        <taxon>Dikarya</taxon>
        <taxon>Ascomycota</taxon>
        <taxon>Pezizomycotina</taxon>
        <taxon>Eurotiomycetes</taxon>
        <taxon>Eurotiomycetidae</taxon>
        <taxon>Eurotiales</taxon>
        <taxon>Aspergillaceae</taxon>
        <taxon>Penicilliopsis</taxon>
    </lineage>
</organism>
<dbReference type="STRING" id="1073090.A0A1L9S5Z6"/>
<protein>
    <recommendedName>
        <fullName evidence="1">F-box domain-containing protein</fullName>
    </recommendedName>
</protein>
<dbReference type="Pfam" id="PF00646">
    <property type="entry name" value="F-box"/>
    <property type="match status" value="1"/>
</dbReference>
<evidence type="ECO:0000313" key="2">
    <source>
        <dbReference type="EMBL" id="OJJ42591.1"/>
    </source>
</evidence>
<dbReference type="AlphaFoldDB" id="A0A1L9S5Z6"/>
<evidence type="ECO:0000259" key="1">
    <source>
        <dbReference type="PROSITE" id="PS50181"/>
    </source>
</evidence>
<evidence type="ECO:0000313" key="3">
    <source>
        <dbReference type="Proteomes" id="UP000184188"/>
    </source>
</evidence>
<sequence>MRDCCICCGLRVADQPSWLETFRVLYSTPEGACLSDIGRGNWRGLSYPAPVHDGQTIHTRDFFWEVQDSTKTVVLLHAGCWTLLCQHLADAEVPLCLDHLMEMCILAPPPDWDSLDPQIFDNPPDPSIVPTIQQLTQSDTDLPCLARPGHADCFSVLPREIIEMVLTRLLAVDVFHLRLASRTLGSIFWSQTFWKSRFAVDGERGFLHSATARKSAGQINWRLLYRCTSPSRLYGSSLWNCKRIWEVSRWFIVTLSMARRIPAAQASPDAFHWTNVQGDDRDGDPWNCVPLGTYFGLPVATYRIEIPPDLVSITVTVIREKDVTWVTALQLLSATHPAVCVGYIAQAPEIQHYTVALPSASSFQGFEVALSSGGIRALRVCSRSTGLSSWLGNPIDARVAPQLEPVYRACLTRRLVSTGDIDALQVTCNMYRVVGIGIGQRDSSHRVDFRQQALWHPCVPASSLSLNEDSFEAIPAALGPGYHPLYWVLFGGPDGHALRELTSLSFMLSSQIPFYYLHEPCPRVELLFGYEPVSSLGDLPQTRERRSRLADDLPDPKYVFRIDGPGGERIDAVYVAEMAEGNNRRYADVWGPRRYMVCHYMLLFPATANGHIQISTNRGRFCRLGRHPTRFRSRQEAEANDGLSFTKIQTTPGTTIVGFYAFKTAECSVLHLGVISS</sequence>
<dbReference type="Pfam" id="PF24539">
    <property type="entry name" value="DUF7600"/>
    <property type="match status" value="1"/>
</dbReference>